<comment type="caution">
    <text evidence="2">The sequence shown here is derived from an EMBL/GenBank/DDBJ whole genome shotgun (WGS) entry which is preliminary data.</text>
</comment>
<evidence type="ECO:0000256" key="1">
    <source>
        <dbReference type="ARBA" id="ARBA00006479"/>
    </source>
</evidence>
<dbReference type="InterPro" id="IPR036388">
    <property type="entry name" value="WH-like_DNA-bd_sf"/>
</dbReference>
<dbReference type="Pfam" id="PF00480">
    <property type="entry name" value="ROK"/>
    <property type="match status" value="1"/>
</dbReference>
<dbReference type="InterPro" id="IPR043129">
    <property type="entry name" value="ATPase_NBD"/>
</dbReference>
<dbReference type="Proteomes" id="UP001595823">
    <property type="component" value="Unassembled WGS sequence"/>
</dbReference>
<reference evidence="3" key="1">
    <citation type="journal article" date="2019" name="Int. J. Syst. Evol. Microbiol.">
        <title>The Global Catalogue of Microorganisms (GCM) 10K type strain sequencing project: providing services to taxonomists for standard genome sequencing and annotation.</title>
        <authorList>
            <consortium name="The Broad Institute Genomics Platform"/>
            <consortium name="The Broad Institute Genome Sequencing Center for Infectious Disease"/>
            <person name="Wu L."/>
            <person name="Ma J."/>
        </authorList>
    </citation>
    <scope>NUCLEOTIDE SEQUENCE [LARGE SCALE GENOMIC DNA]</scope>
    <source>
        <strain evidence="3">IBRC-M 10908</strain>
    </source>
</reference>
<accession>A0ABV8TZN4</accession>
<evidence type="ECO:0000313" key="3">
    <source>
        <dbReference type="Proteomes" id="UP001595823"/>
    </source>
</evidence>
<dbReference type="SUPFAM" id="SSF46785">
    <property type="entry name" value="Winged helix' DNA-binding domain"/>
    <property type="match status" value="1"/>
</dbReference>
<comment type="similarity">
    <text evidence="1">Belongs to the ROK (NagC/XylR) family.</text>
</comment>
<sequence length="378" mass="38936">MTVRIAPSRSSHLVRTIDDQAVCALLFDHGALNLEQIREHTGLSESAAAEVVRRLCEKGIARTTGRTDGTGRDTGADAFALEPGYARAAAVSVREPDLLTVSVVDLDGADHFIEELRVDFVAAPPEQIVTATVARTGLDRIGHVQLALPGAYDSEEDLVSHIDIPAFEGRGLAERLSERTGTGVAIENDVNLAATAEASAAGDGGGFALAWIGAEGIGLGIVVDRTILRGARGAAGEIGYAPVGMPGAKQGTLQEVVGGPTIRSLAAAHGIPTGNAARAVAAAVEEGKWAFLEALGERVAFALAIVVAVLDPARLVLGGEIPRCGSEVLRGFVEDALAGRGFACPVTLSAVSGDAVLAGARLQSLRAVRRRVLDSLAV</sequence>
<dbReference type="Gene3D" id="1.10.10.10">
    <property type="entry name" value="Winged helix-like DNA-binding domain superfamily/Winged helix DNA-binding domain"/>
    <property type="match status" value="1"/>
</dbReference>
<proteinExistence type="inferred from homology"/>
<evidence type="ECO:0000313" key="2">
    <source>
        <dbReference type="EMBL" id="MFC4336285.1"/>
    </source>
</evidence>
<dbReference type="InterPro" id="IPR000600">
    <property type="entry name" value="ROK"/>
</dbReference>
<dbReference type="RefSeq" id="WP_380622045.1">
    <property type="nucleotide sequence ID" value="NZ_JBHSDK010000018.1"/>
</dbReference>
<dbReference type="EMBL" id="JBHSDK010000018">
    <property type="protein sequence ID" value="MFC4336285.1"/>
    <property type="molecule type" value="Genomic_DNA"/>
</dbReference>
<dbReference type="Gene3D" id="3.30.420.40">
    <property type="match status" value="2"/>
</dbReference>
<keyword evidence="3" id="KW-1185">Reference proteome</keyword>
<dbReference type="PANTHER" id="PTHR18964">
    <property type="entry name" value="ROK (REPRESSOR, ORF, KINASE) FAMILY"/>
    <property type="match status" value="1"/>
</dbReference>
<dbReference type="PANTHER" id="PTHR18964:SF149">
    <property type="entry name" value="BIFUNCTIONAL UDP-N-ACETYLGLUCOSAMINE 2-EPIMERASE_N-ACETYLMANNOSAMINE KINASE"/>
    <property type="match status" value="1"/>
</dbReference>
<organism evidence="2 3">
    <name type="scientific">Salininema proteolyticum</name>
    <dbReference type="NCBI Taxonomy" id="1607685"/>
    <lineage>
        <taxon>Bacteria</taxon>
        <taxon>Bacillati</taxon>
        <taxon>Actinomycetota</taxon>
        <taxon>Actinomycetes</taxon>
        <taxon>Glycomycetales</taxon>
        <taxon>Glycomycetaceae</taxon>
        <taxon>Salininema</taxon>
    </lineage>
</organism>
<protein>
    <submittedName>
        <fullName evidence="2">ROK family protein</fullName>
    </submittedName>
</protein>
<dbReference type="InterPro" id="IPR036390">
    <property type="entry name" value="WH_DNA-bd_sf"/>
</dbReference>
<gene>
    <name evidence="2" type="ORF">ACFPET_13845</name>
</gene>
<name>A0ABV8TZN4_9ACTN</name>
<dbReference type="SUPFAM" id="SSF53067">
    <property type="entry name" value="Actin-like ATPase domain"/>
    <property type="match status" value="1"/>
</dbReference>